<proteinExistence type="predicted"/>
<name>A0A914C8T2_9BILA</name>
<sequence>MRSDSAIMAPVYLPTLDSYGNYMPPRLTSYDVGAARKIYGRRIDGFKGNSNCEVEPCDQNNEETEIFATTKIAPTEEIKTTTASLLTECPENFSAIAADKNTIFVFSNSDLYKIQNRHVVKKGQKGDFNIHWNYSTIIETGYIRNGSLILLDSQKMVFLFDPISGSNEKFQLRNGYPKKTPINMEINGAIVIDNEAHIFGVSNYLIYNERFNNASREYNKRNVFPNFPKIIKGGYSRVENFGTFLTLFGRDDTTKKSQIYRYDMRRKDIVGEPKNMLSYLRNCE</sequence>
<reference evidence="2" key="1">
    <citation type="submission" date="2022-11" db="UniProtKB">
        <authorList>
            <consortium name="WormBaseParasite"/>
        </authorList>
    </citation>
    <scope>IDENTIFICATION</scope>
</reference>
<dbReference type="InterPro" id="IPR036375">
    <property type="entry name" value="Hemopexin-like_dom_sf"/>
</dbReference>
<protein>
    <submittedName>
        <fullName evidence="2">Uncharacterized protein</fullName>
    </submittedName>
</protein>
<accession>A0A914C8T2</accession>
<dbReference type="Gene3D" id="2.110.10.10">
    <property type="entry name" value="Hemopexin-like domain"/>
    <property type="match status" value="1"/>
</dbReference>
<dbReference type="AlphaFoldDB" id="A0A914C8T2"/>
<keyword evidence="1" id="KW-1185">Reference proteome</keyword>
<evidence type="ECO:0000313" key="1">
    <source>
        <dbReference type="Proteomes" id="UP000887540"/>
    </source>
</evidence>
<dbReference type="WBParaSite" id="ACRNAN_Path_59.g218.t1">
    <property type="protein sequence ID" value="ACRNAN_Path_59.g218.t1"/>
    <property type="gene ID" value="ACRNAN_Path_59.g218"/>
</dbReference>
<evidence type="ECO:0000313" key="2">
    <source>
        <dbReference type="WBParaSite" id="ACRNAN_Path_59.g218.t1"/>
    </source>
</evidence>
<dbReference type="SUPFAM" id="SSF50923">
    <property type="entry name" value="Hemopexin-like domain"/>
    <property type="match status" value="1"/>
</dbReference>
<dbReference type="Proteomes" id="UP000887540">
    <property type="component" value="Unplaced"/>
</dbReference>
<organism evidence="1 2">
    <name type="scientific">Acrobeloides nanus</name>
    <dbReference type="NCBI Taxonomy" id="290746"/>
    <lineage>
        <taxon>Eukaryota</taxon>
        <taxon>Metazoa</taxon>
        <taxon>Ecdysozoa</taxon>
        <taxon>Nematoda</taxon>
        <taxon>Chromadorea</taxon>
        <taxon>Rhabditida</taxon>
        <taxon>Tylenchina</taxon>
        <taxon>Cephalobomorpha</taxon>
        <taxon>Cephaloboidea</taxon>
        <taxon>Cephalobidae</taxon>
        <taxon>Acrobeloides</taxon>
    </lineage>
</organism>